<evidence type="ECO:0000313" key="3">
    <source>
        <dbReference type="Proteomes" id="UP000019426"/>
    </source>
</evidence>
<keyword evidence="3" id="KW-1185">Reference proteome</keyword>
<dbReference type="PANTHER" id="PTHR22916">
    <property type="entry name" value="GLYCOSYLTRANSFERASE"/>
    <property type="match status" value="1"/>
</dbReference>
<protein>
    <recommendedName>
        <fullName evidence="1">Glycosyltransferase 2-like domain-containing protein</fullName>
    </recommendedName>
</protein>
<dbReference type="EMBL" id="HG917868">
    <property type="protein sequence ID" value="CDM68261.1"/>
    <property type="molecule type" value="Genomic_DNA"/>
</dbReference>
<accession>W6RUE1</accession>
<dbReference type="GO" id="GO:0016758">
    <property type="term" value="F:hexosyltransferase activity"/>
    <property type="evidence" value="ECO:0007669"/>
    <property type="project" value="UniProtKB-ARBA"/>
</dbReference>
<evidence type="ECO:0000259" key="1">
    <source>
        <dbReference type="Pfam" id="PF00535"/>
    </source>
</evidence>
<dbReference type="Pfam" id="PF00535">
    <property type="entry name" value="Glycos_transf_2"/>
    <property type="match status" value="1"/>
</dbReference>
<dbReference type="Gene3D" id="3.90.550.10">
    <property type="entry name" value="Spore Coat Polysaccharide Biosynthesis Protein SpsA, Chain A"/>
    <property type="match status" value="1"/>
</dbReference>
<proteinExistence type="predicted"/>
<dbReference type="HOGENOM" id="CLU_711158_0_0_9"/>
<dbReference type="InterPro" id="IPR029044">
    <property type="entry name" value="Nucleotide-diphossugar_trans"/>
</dbReference>
<dbReference type="PANTHER" id="PTHR22916:SF3">
    <property type="entry name" value="UDP-GLCNAC:BETAGAL BETA-1,3-N-ACETYLGLUCOSAMINYLTRANSFERASE-LIKE PROTEIN 1"/>
    <property type="match status" value="1"/>
</dbReference>
<dbReference type="RefSeq" id="WP_044037189.1">
    <property type="nucleotide sequence ID" value="NZ_HG917868.1"/>
</dbReference>
<reference evidence="2 3" key="1">
    <citation type="submission" date="2013-11" db="EMBL/GenBank/DDBJ databases">
        <title>Complete genome sequence of Clostridum sp. M2/40.</title>
        <authorList>
            <person name="Wibberg D."/>
            <person name="Puehler A."/>
            <person name="Schlueter A."/>
        </authorList>
    </citation>
    <scope>NUCLEOTIDE SEQUENCE [LARGE SCALE GENOMIC DNA]</scope>
    <source>
        <strain evidence="3">M2/40</strain>
    </source>
</reference>
<dbReference type="OrthoDB" id="9807674at2"/>
<feature type="domain" description="Glycosyltransferase 2-like" evidence="1">
    <location>
        <begin position="87"/>
        <end position="238"/>
    </location>
</feature>
<dbReference type="eggNOG" id="COG1216">
    <property type="taxonomic scope" value="Bacteria"/>
</dbReference>
<sequence length="388" mass="44520">MIPTEKIDEFNNLLNNYITDMPILYRTVDFFQKSLEGNLSLDGIEFYLKNYTGLSENQYNTLLDYFKEILCFIPKDNTIIDENKLISVVIPTYNQKGFLQEAINSVLSQSYKNIELIIIDDASNDGTEEIVTSKYGDNDKVSYYKNSSNLGTGKTIVKGYNLIKGDYFVVMGHDDFYIDMDFFKNAIKLYNDHENISFICGGVLISNTKYHSIEKAKVNLPFITNGKEYFENLLLNQYQLPNCSIPTIFNKKLLDKTNPGNSISLDDVELYMKALLTGDAIMLSNFVSVYRVHGNNSSFNYPISALLNSFDSRLEILHSAINDYNIDENVVKNLHFRLLNTSIPWYFASSKVSKEDYTLLIDWLNSNALDYLNNNLNYLNHVCINNNS</sequence>
<dbReference type="KEGG" id="clt:CM240_1097"/>
<dbReference type="PATRIC" id="fig|1216932.3.peg.1086"/>
<name>W6RUE1_9CLOT</name>
<evidence type="ECO:0000313" key="2">
    <source>
        <dbReference type="EMBL" id="CDM68261.1"/>
    </source>
</evidence>
<dbReference type="InterPro" id="IPR001173">
    <property type="entry name" value="Glyco_trans_2-like"/>
</dbReference>
<dbReference type="STRING" id="1216932.CM240_1097"/>
<gene>
    <name evidence="2" type="ORF">CM240_1097</name>
</gene>
<dbReference type="SUPFAM" id="SSF53448">
    <property type="entry name" value="Nucleotide-diphospho-sugar transferases"/>
    <property type="match status" value="1"/>
</dbReference>
<dbReference type="Proteomes" id="UP000019426">
    <property type="component" value="Chromosome M2/40_rep1"/>
</dbReference>
<organism evidence="2 3">
    <name type="scientific">Clostridium bornimense</name>
    <dbReference type="NCBI Taxonomy" id="1216932"/>
    <lineage>
        <taxon>Bacteria</taxon>
        <taxon>Bacillati</taxon>
        <taxon>Bacillota</taxon>
        <taxon>Clostridia</taxon>
        <taxon>Eubacteriales</taxon>
        <taxon>Clostridiaceae</taxon>
        <taxon>Clostridium</taxon>
    </lineage>
</organism>
<dbReference type="AlphaFoldDB" id="W6RUE1"/>